<feature type="domain" description="NFACT protein RNA binding" evidence="4">
    <location>
        <begin position="222"/>
        <end position="320"/>
    </location>
</feature>
<keyword evidence="1" id="KW-0547">Nucleotide-binding</keyword>
<dbReference type="PANTHER" id="PTHR11933:SF6">
    <property type="entry name" value="THIL AANH DOMAIN-CONTAINING PROTEIN"/>
    <property type="match status" value="1"/>
</dbReference>
<evidence type="ECO:0000259" key="3">
    <source>
        <dbReference type="Pfam" id="PF02568"/>
    </source>
</evidence>
<dbReference type="Gene3D" id="3.40.50.620">
    <property type="entry name" value="HUPs"/>
    <property type="match status" value="1"/>
</dbReference>
<dbReference type="RefSeq" id="WP_260746654.1">
    <property type="nucleotide sequence ID" value="NZ_CP092109.1"/>
</dbReference>
<evidence type="ECO:0000259" key="4">
    <source>
        <dbReference type="Pfam" id="PF18297"/>
    </source>
</evidence>
<dbReference type="EMBL" id="CP092109">
    <property type="protein sequence ID" value="UWZ78304.1"/>
    <property type="molecule type" value="Genomic_DNA"/>
</dbReference>
<accession>A0ABY5ZKN2</accession>
<dbReference type="SUPFAM" id="SSF52402">
    <property type="entry name" value="Adenine nucleotide alpha hydrolases-like"/>
    <property type="match status" value="1"/>
</dbReference>
<name>A0ABY5ZKN2_9BACT</name>
<organism evidence="5 6">
    <name type="scientific">Geoalkalibacter halelectricus</name>
    <dbReference type="NCBI Taxonomy" id="2847045"/>
    <lineage>
        <taxon>Bacteria</taxon>
        <taxon>Pseudomonadati</taxon>
        <taxon>Thermodesulfobacteriota</taxon>
        <taxon>Desulfuromonadia</taxon>
        <taxon>Desulfuromonadales</taxon>
        <taxon>Geoalkalibacteraceae</taxon>
        <taxon>Geoalkalibacter</taxon>
    </lineage>
</organism>
<keyword evidence="6" id="KW-1185">Reference proteome</keyword>
<proteinExistence type="predicted"/>
<dbReference type="Proteomes" id="UP001060414">
    <property type="component" value="Chromosome"/>
</dbReference>
<evidence type="ECO:0000256" key="2">
    <source>
        <dbReference type="ARBA" id="ARBA00022840"/>
    </source>
</evidence>
<dbReference type="InterPro" id="IPR059101">
    <property type="entry name" value="NFACT-R_2"/>
</dbReference>
<dbReference type="InterPro" id="IPR020536">
    <property type="entry name" value="ThiI_AANH"/>
</dbReference>
<evidence type="ECO:0000313" key="5">
    <source>
        <dbReference type="EMBL" id="UWZ78304.1"/>
    </source>
</evidence>
<gene>
    <name evidence="5" type="ORF">L9S41_11420</name>
</gene>
<dbReference type="InterPro" id="IPR014729">
    <property type="entry name" value="Rossmann-like_a/b/a_fold"/>
</dbReference>
<sequence>MSKALGLLSGGLDSSLAAMALKRQGVEVTCVSFVTPFFGSGRAQKAAAAMDIPLIVRNISEEHLEMVKNPRYGYGKNLNPCIDCHAMMFRLAGRIMEEQGFDFLFSGEVLGQRPMSQNINALKSVANYSGYSDRILRPLCAKLLPVTPMEEQGLVDREGLLDIQGRSRRRQQELAAHWGLKEYPSSGGGCLLTEKSFTGRLRDLFEHQPACTPADVELLKIGRQFRLSPRAKLTLGRNEDDNAAIRTQLREGTLLVRACGIAGPLGLISGTPDDSDLRAAGALVASYGKGKDLNQVTVAFSQDAQGEEATLLSVAPMDRQAAAALQVQ</sequence>
<dbReference type="PANTHER" id="PTHR11933">
    <property type="entry name" value="TRNA 5-METHYLAMINOMETHYL-2-THIOURIDYLATE -METHYLTRANSFERASE"/>
    <property type="match status" value="1"/>
</dbReference>
<protein>
    <submittedName>
        <fullName evidence="5">Thiamine biosynthesis protein</fullName>
    </submittedName>
</protein>
<evidence type="ECO:0000256" key="1">
    <source>
        <dbReference type="ARBA" id="ARBA00022741"/>
    </source>
</evidence>
<dbReference type="Pfam" id="PF02568">
    <property type="entry name" value="ThiI"/>
    <property type="match status" value="1"/>
</dbReference>
<dbReference type="Pfam" id="PF18297">
    <property type="entry name" value="NFACT-R_2"/>
    <property type="match status" value="1"/>
</dbReference>
<evidence type="ECO:0000313" key="6">
    <source>
        <dbReference type="Proteomes" id="UP001060414"/>
    </source>
</evidence>
<feature type="domain" description="Thil AANH" evidence="3">
    <location>
        <begin position="3"/>
        <end position="140"/>
    </location>
</feature>
<reference evidence="5" key="1">
    <citation type="journal article" date="2022" name="Environ. Microbiol.">
        <title>Geoalkalibacter halelectricus SAP #1 sp. nov. possessing extracellular electron transfer and mineral#reducing capabilities from a haloalkaline environment.</title>
        <authorList>
            <person name="Yadav S."/>
            <person name="Singh R."/>
            <person name="Sundharam S.S."/>
            <person name="Chaudhary S."/>
            <person name="Krishnamurthi S."/>
            <person name="Patil S.A."/>
        </authorList>
    </citation>
    <scope>NUCLEOTIDE SEQUENCE</scope>
    <source>
        <strain evidence="5">SAP-1</strain>
    </source>
</reference>
<keyword evidence="2" id="KW-0067">ATP-binding</keyword>